<dbReference type="InterPro" id="IPR046960">
    <property type="entry name" value="PPR_At4g14850-like_plant"/>
</dbReference>
<reference evidence="5 6" key="1">
    <citation type="journal article" date="2015" name="Proc. Natl. Acad. Sci. U.S.A.">
        <title>The resurrection genome of Boea hygrometrica: A blueprint for survival of dehydration.</title>
        <authorList>
            <person name="Xiao L."/>
            <person name="Yang G."/>
            <person name="Zhang L."/>
            <person name="Yang X."/>
            <person name="Zhao S."/>
            <person name="Ji Z."/>
            <person name="Zhou Q."/>
            <person name="Hu M."/>
            <person name="Wang Y."/>
            <person name="Chen M."/>
            <person name="Xu Y."/>
            <person name="Jin H."/>
            <person name="Xiao X."/>
            <person name="Hu G."/>
            <person name="Bao F."/>
            <person name="Hu Y."/>
            <person name="Wan P."/>
            <person name="Li L."/>
            <person name="Deng X."/>
            <person name="Kuang T."/>
            <person name="Xiang C."/>
            <person name="Zhu J.K."/>
            <person name="Oliver M.J."/>
            <person name="He Y."/>
        </authorList>
    </citation>
    <scope>NUCLEOTIDE SEQUENCE [LARGE SCALE GENOMIC DNA]</scope>
    <source>
        <strain evidence="6">cv. XS01</strain>
    </source>
</reference>
<feature type="repeat" description="PPR" evidence="3">
    <location>
        <begin position="259"/>
        <end position="293"/>
    </location>
</feature>
<dbReference type="Pfam" id="PF20430">
    <property type="entry name" value="Eplus_motif"/>
    <property type="match status" value="1"/>
</dbReference>
<dbReference type="EMBL" id="KV005644">
    <property type="protein sequence ID" value="KZV34028.1"/>
    <property type="molecule type" value="Genomic_DNA"/>
</dbReference>
<dbReference type="AlphaFoldDB" id="A0A2Z7BPI8"/>
<dbReference type="NCBIfam" id="TIGR00756">
    <property type="entry name" value="PPR"/>
    <property type="match status" value="3"/>
</dbReference>
<dbReference type="OrthoDB" id="1912849at2759"/>
<dbReference type="FunFam" id="1.25.40.10:FF:000090">
    <property type="entry name" value="Pentatricopeptide repeat-containing protein, chloroplastic"/>
    <property type="match status" value="1"/>
</dbReference>
<feature type="domain" description="DYW" evidence="4">
    <location>
        <begin position="474"/>
        <end position="568"/>
    </location>
</feature>
<proteinExistence type="inferred from homology"/>
<protein>
    <submittedName>
        <fullName evidence="5">Pentatricopeptide repeat-containing protein-like</fullName>
    </submittedName>
</protein>
<keyword evidence="6" id="KW-1185">Reference proteome</keyword>
<dbReference type="Proteomes" id="UP000250235">
    <property type="component" value="Unassembled WGS sequence"/>
</dbReference>
<sequence length="568" mass="63556">MVSPQSDPRCMHAKAIKTCITPAPQNRAFFNNLITLYSNSNLRSLALRLFNSIPCPNTVTWTSIISGFSASPLAISLFLSMLRQSATILPNARTVASLLKTCAFLNYVSIGPQMQALSFKLALYGNSFVGSAFVSLYCKMSDLDSALKAFDELSERDEVCFGAIINGLAQNKRPIDALRCFAEMRKEDALSSFHSISGALCAASGVAMLEQCRILHGHAVVIGMDSDVYIGTGLIDGYGKCGLVEEARRVFNELEVGLNVAGWNAMMAGYAQQGNSDLVVELFCIMERRGKKPDEYSSLAVLTAFYNAGLDMEAERWFHRMKLRHGLEPRIEHYTCLVGVLGRAGRLEEAEKVALTMPYEPDAAVWRILLSSCVSNRNANMALRMSSKLLEIDPSDDSALVILANAFAITERWDGVKQVWKMMNDKRLRKEIGRSWIEVRGSVCVFFAGDTRHPMKDEIYTKLTELMNEIENLGYVPILDEMLHEVDEEEKRVSLWRHSEKLAVAFGLLSGVTPPGKPLRIVKNLRICKDCHEAFRYISMVTKREIIVRDAHRYHRFLNGICNCGNTW</sequence>
<dbReference type="PANTHER" id="PTHR47926:SF464">
    <property type="entry name" value="DYW DOMAIN-CONTAINING PROTEIN"/>
    <property type="match status" value="1"/>
</dbReference>
<dbReference type="GO" id="GO:0003723">
    <property type="term" value="F:RNA binding"/>
    <property type="evidence" value="ECO:0007669"/>
    <property type="project" value="InterPro"/>
</dbReference>
<evidence type="ECO:0000313" key="5">
    <source>
        <dbReference type="EMBL" id="KZV34028.1"/>
    </source>
</evidence>
<dbReference type="InterPro" id="IPR002885">
    <property type="entry name" value="PPR_rpt"/>
</dbReference>
<evidence type="ECO:0000256" key="3">
    <source>
        <dbReference type="PROSITE-ProRule" id="PRU00708"/>
    </source>
</evidence>
<evidence type="ECO:0000256" key="2">
    <source>
        <dbReference type="ARBA" id="ARBA00022737"/>
    </source>
</evidence>
<dbReference type="Pfam" id="PF14432">
    <property type="entry name" value="DYW_deaminase"/>
    <property type="match status" value="1"/>
</dbReference>
<keyword evidence="2" id="KW-0677">Repeat</keyword>
<dbReference type="InterPro" id="IPR032867">
    <property type="entry name" value="DYW_dom"/>
</dbReference>
<evidence type="ECO:0000256" key="1">
    <source>
        <dbReference type="ARBA" id="ARBA00006643"/>
    </source>
</evidence>
<dbReference type="Pfam" id="PF20431">
    <property type="entry name" value="E_motif"/>
    <property type="match status" value="1"/>
</dbReference>
<dbReference type="InterPro" id="IPR046849">
    <property type="entry name" value="E2_motif"/>
</dbReference>
<dbReference type="Gene3D" id="1.25.40.10">
    <property type="entry name" value="Tetratricopeptide repeat domain"/>
    <property type="match status" value="4"/>
</dbReference>
<dbReference type="InterPro" id="IPR011990">
    <property type="entry name" value="TPR-like_helical_dom_sf"/>
</dbReference>
<dbReference type="InterPro" id="IPR046848">
    <property type="entry name" value="E_motif"/>
</dbReference>
<gene>
    <name evidence="5" type="ORF">F511_02801</name>
</gene>
<dbReference type="GO" id="GO:0008270">
    <property type="term" value="F:zinc ion binding"/>
    <property type="evidence" value="ECO:0007669"/>
    <property type="project" value="InterPro"/>
</dbReference>
<comment type="similarity">
    <text evidence="1">Belongs to the PPR family. PCMP-H subfamily.</text>
</comment>
<dbReference type="PANTHER" id="PTHR47926">
    <property type="entry name" value="PENTATRICOPEPTIDE REPEAT-CONTAINING PROTEIN"/>
    <property type="match status" value="1"/>
</dbReference>
<evidence type="ECO:0000313" key="6">
    <source>
        <dbReference type="Proteomes" id="UP000250235"/>
    </source>
</evidence>
<dbReference type="Pfam" id="PF13041">
    <property type="entry name" value="PPR_2"/>
    <property type="match status" value="1"/>
</dbReference>
<organism evidence="5 6">
    <name type="scientific">Dorcoceras hygrometricum</name>
    <dbReference type="NCBI Taxonomy" id="472368"/>
    <lineage>
        <taxon>Eukaryota</taxon>
        <taxon>Viridiplantae</taxon>
        <taxon>Streptophyta</taxon>
        <taxon>Embryophyta</taxon>
        <taxon>Tracheophyta</taxon>
        <taxon>Spermatophyta</taxon>
        <taxon>Magnoliopsida</taxon>
        <taxon>eudicotyledons</taxon>
        <taxon>Gunneridae</taxon>
        <taxon>Pentapetalae</taxon>
        <taxon>asterids</taxon>
        <taxon>lamiids</taxon>
        <taxon>Lamiales</taxon>
        <taxon>Gesneriaceae</taxon>
        <taxon>Didymocarpoideae</taxon>
        <taxon>Trichosporeae</taxon>
        <taxon>Loxocarpinae</taxon>
        <taxon>Dorcoceras</taxon>
    </lineage>
</organism>
<feature type="repeat" description="PPR" evidence="3">
    <location>
        <begin position="157"/>
        <end position="191"/>
    </location>
</feature>
<name>A0A2Z7BPI8_9LAMI</name>
<dbReference type="PROSITE" id="PS51375">
    <property type="entry name" value="PPR"/>
    <property type="match status" value="2"/>
</dbReference>
<dbReference type="Pfam" id="PF01535">
    <property type="entry name" value="PPR"/>
    <property type="match status" value="4"/>
</dbReference>
<evidence type="ECO:0000259" key="4">
    <source>
        <dbReference type="Pfam" id="PF14432"/>
    </source>
</evidence>
<dbReference type="GO" id="GO:0009451">
    <property type="term" value="P:RNA modification"/>
    <property type="evidence" value="ECO:0007669"/>
    <property type="project" value="InterPro"/>
</dbReference>
<accession>A0A2Z7BPI8</accession>